<keyword evidence="2" id="KW-1185">Reference proteome</keyword>
<protein>
    <submittedName>
        <fullName evidence="1">Dinucleoside triphosphate hydrolase</fullName>
        <ecNumber evidence="1">3.6.1.29</ecNumber>
    </submittedName>
</protein>
<dbReference type="EMBL" id="JANBVB010000002">
    <property type="protein sequence ID" value="KAJ2900807.1"/>
    <property type="molecule type" value="Genomic_DNA"/>
</dbReference>
<dbReference type="EC" id="3.6.1.29" evidence="1"/>
<keyword evidence="1" id="KW-0378">Hydrolase</keyword>
<name>A0ACC1M9I1_9FUNG</name>
<evidence type="ECO:0000313" key="1">
    <source>
        <dbReference type="EMBL" id="KAJ2900807.1"/>
    </source>
</evidence>
<accession>A0ACC1M9I1</accession>
<proteinExistence type="predicted"/>
<evidence type="ECO:0000313" key="2">
    <source>
        <dbReference type="Proteomes" id="UP001139981"/>
    </source>
</evidence>
<gene>
    <name evidence="1" type="primary">HNT2</name>
    <name evidence="1" type="ORF">IWW38_000182</name>
</gene>
<organism evidence="1 2">
    <name type="scientific">Coemansia aciculifera</name>
    <dbReference type="NCBI Taxonomy" id="417176"/>
    <lineage>
        <taxon>Eukaryota</taxon>
        <taxon>Fungi</taxon>
        <taxon>Fungi incertae sedis</taxon>
        <taxon>Zoopagomycota</taxon>
        <taxon>Kickxellomycotina</taxon>
        <taxon>Kickxellomycetes</taxon>
        <taxon>Kickxellales</taxon>
        <taxon>Kickxellaceae</taxon>
        <taxon>Coemansia</taxon>
    </lineage>
</organism>
<comment type="caution">
    <text evidence="1">The sequence shown here is derived from an EMBL/GenBank/DDBJ whole genome shotgun (WGS) entry which is preliminary data.</text>
</comment>
<dbReference type="Proteomes" id="UP001139981">
    <property type="component" value="Unassembled WGS sequence"/>
</dbReference>
<reference evidence="1" key="1">
    <citation type="submission" date="2022-07" db="EMBL/GenBank/DDBJ databases">
        <title>Phylogenomic reconstructions and comparative analyses of Kickxellomycotina fungi.</title>
        <authorList>
            <person name="Reynolds N.K."/>
            <person name="Stajich J.E."/>
            <person name="Barry K."/>
            <person name="Grigoriev I.V."/>
            <person name="Crous P."/>
            <person name="Smith M.E."/>
        </authorList>
    </citation>
    <scope>NUCLEOTIDE SEQUENCE</scope>
    <source>
        <strain evidence="1">CBS 190363</strain>
    </source>
</reference>
<sequence>MTLSAFRFGPLSIPLEQVFLVSKLSYALVNLKPVSPGHVLVATRRPVSRFNDLTQLEVLDLFTQAQRVSKVVERVTKAESLTLCIQDGAKAGQSVPHVHLHVIPRFEGDFANNDDIYDAMAHQPRVDNPERTPRSPEDMAAEAQNLRQEIGSSWNEEEAL</sequence>